<dbReference type="Proteomes" id="UP001176961">
    <property type="component" value="Unassembled WGS sequence"/>
</dbReference>
<gene>
    <name evidence="1" type="ORF">CYNAS_LOCUS22543</name>
</gene>
<organism evidence="1 2">
    <name type="scientific">Cylicocyclus nassatus</name>
    <name type="common">Nematode worm</name>
    <dbReference type="NCBI Taxonomy" id="53992"/>
    <lineage>
        <taxon>Eukaryota</taxon>
        <taxon>Metazoa</taxon>
        <taxon>Ecdysozoa</taxon>
        <taxon>Nematoda</taxon>
        <taxon>Chromadorea</taxon>
        <taxon>Rhabditida</taxon>
        <taxon>Rhabditina</taxon>
        <taxon>Rhabditomorpha</taxon>
        <taxon>Strongyloidea</taxon>
        <taxon>Strongylidae</taxon>
        <taxon>Cylicocyclus</taxon>
    </lineage>
</organism>
<proteinExistence type="predicted"/>
<name>A0AA36HI05_CYLNA</name>
<evidence type="ECO:0000313" key="2">
    <source>
        <dbReference type="Proteomes" id="UP001176961"/>
    </source>
</evidence>
<keyword evidence="2" id="KW-1185">Reference proteome</keyword>
<reference evidence="1" key="1">
    <citation type="submission" date="2023-07" db="EMBL/GenBank/DDBJ databases">
        <authorList>
            <consortium name="CYATHOMIX"/>
        </authorList>
    </citation>
    <scope>NUCLEOTIDE SEQUENCE</scope>
    <source>
        <strain evidence="1">N/A</strain>
    </source>
</reference>
<protein>
    <submittedName>
        <fullName evidence="1">Uncharacterized protein</fullName>
    </submittedName>
</protein>
<dbReference type="EMBL" id="CATQJL010000326">
    <property type="protein sequence ID" value="CAJ0610560.1"/>
    <property type="molecule type" value="Genomic_DNA"/>
</dbReference>
<comment type="caution">
    <text evidence="1">The sequence shown here is derived from an EMBL/GenBank/DDBJ whole genome shotgun (WGS) entry which is preliminary data.</text>
</comment>
<evidence type="ECO:0000313" key="1">
    <source>
        <dbReference type="EMBL" id="CAJ0610560.1"/>
    </source>
</evidence>
<accession>A0AA36HI05</accession>
<dbReference type="AlphaFoldDB" id="A0AA36HI05"/>
<sequence>MRGFIKLNLFGLWLQTRWTEAALSLQLLVVSWRNGAREGKKFNDSLEKKAYWNSDTTTCIADALEDTRFYRLYKDLIAIKVNKEEEERKSVYSRGKSRNDPDN</sequence>